<dbReference type="NCBIfam" id="TIGR03384">
    <property type="entry name" value="betaine_BetI"/>
    <property type="match status" value="1"/>
</dbReference>
<keyword evidence="5 7" id="KW-0804">Transcription</keyword>
<dbReference type="HAMAP" id="MF_00768">
    <property type="entry name" value="HTH_type_BetI"/>
    <property type="match status" value="1"/>
</dbReference>
<keyword evidence="4 7" id="KW-0238">DNA-binding</keyword>
<reference evidence="10" key="2">
    <citation type="journal article" date="2020" name="Microorganisms">
        <title>Osmotic Adaptation and Compatible Solute Biosynthesis of Phototrophic Bacteria as Revealed from Genome Analyses.</title>
        <authorList>
            <person name="Imhoff J.F."/>
            <person name="Rahn T."/>
            <person name="Kunzel S."/>
            <person name="Keller A."/>
            <person name="Neulinger S.C."/>
        </authorList>
    </citation>
    <scope>NUCLEOTIDE SEQUENCE</scope>
    <source>
        <strain evidence="10">DSM 9154</strain>
    </source>
</reference>
<evidence type="ECO:0000313" key="11">
    <source>
        <dbReference type="Proteomes" id="UP000778970"/>
    </source>
</evidence>
<dbReference type="GO" id="GO:0003700">
    <property type="term" value="F:DNA-binding transcription factor activity"/>
    <property type="evidence" value="ECO:0007669"/>
    <property type="project" value="UniProtKB-UniRule"/>
</dbReference>
<evidence type="ECO:0000256" key="8">
    <source>
        <dbReference type="PROSITE-ProRule" id="PRU00335"/>
    </source>
</evidence>
<dbReference type="InterPro" id="IPR050109">
    <property type="entry name" value="HTH-type_TetR-like_transc_reg"/>
</dbReference>
<dbReference type="GO" id="GO:0019285">
    <property type="term" value="P:glycine betaine biosynthetic process from choline"/>
    <property type="evidence" value="ECO:0007669"/>
    <property type="project" value="UniProtKB-UniRule"/>
</dbReference>
<dbReference type="GO" id="GO:0045892">
    <property type="term" value="P:negative regulation of DNA-templated transcription"/>
    <property type="evidence" value="ECO:0007669"/>
    <property type="project" value="UniProtKB-UniRule"/>
</dbReference>
<evidence type="ECO:0000256" key="4">
    <source>
        <dbReference type="ARBA" id="ARBA00023125"/>
    </source>
</evidence>
<sequence>MPKLGMEPVRRHQMIEATIRAIHEVGFPNTSLAQVARRAGVSQGLVAHYFRDKAGLLEATMRHIAAELKADVVRYRRGLTDPLARLDAVLEANFSPRSFAPESLSAWVAFWGQTHRNPQLGRIQRVLRVRLKSNLAYDLRQLLPDAEARRIALGLSIFVDGLSLRTAMGERALDRETARALAFDYLDTELAKNGVKREPSHAAQG</sequence>
<dbReference type="AlphaFoldDB" id="A0A934V0V7"/>
<comment type="function">
    <text evidence="7">Repressor involved in choline regulation of the bet genes.</text>
</comment>
<dbReference type="SUPFAM" id="SSF46689">
    <property type="entry name" value="Homeodomain-like"/>
    <property type="match status" value="1"/>
</dbReference>
<comment type="caution">
    <text evidence="10">The sequence shown here is derived from an EMBL/GenBank/DDBJ whole genome shotgun (WGS) entry which is preliminary data.</text>
</comment>
<dbReference type="InterPro" id="IPR039538">
    <property type="entry name" value="BetI_C"/>
</dbReference>
<evidence type="ECO:0000256" key="6">
    <source>
        <dbReference type="ARBA" id="ARBA00024936"/>
    </source>
</evidence>
<dbReference type="PANTHER" id="PTHR30055:SF234">
    <property type="entry name" value="HTH-TYPE TRANSCRIPTIONAL REGULATOR BETI"/>
    <property type="match status" value="1"/>
</dbReference>
<dbReference type="PANTHER" id="PTHR30055">
    <property type="entry name" value="HTH-TYPE TRANSCRIPTIONAL REGULATOR RUTR"/>
    <property type="match status" value="1"/>
</dbReference>
<evidence type="ECO:0000259" key="9">
    <source>
        <dbReference type="PROSITE" id="PS50977"/>
    </source>
</evidence>
<reference evidence="10" key="1">
    <citation type="submission" date="2017-08" db="EMBL/GenBank/DDBJ databases">
        <authorList>
            <person name="Imhoff J.F."/>
            <person name="Rahn T."/>
            <person name="Kuenzel S."/>
            <person name="Neulinger S.C."/>
        </authorList>
    </citation>
    <scope>NUCLEOTIDE SEQUENCE</scope>
    <source>
        <strain evidence="10">DSM 9154</strain>
    </source>
</reference>
<dbReference type="InterPro" id="IPR009057">
    <property type="entry name" value="Homeodomain-like_sf"/>
</dbReference>
<dbReference type="Gene3D" id="1.10.357.10">
    <property type="entry name" value="Tetracycline Repressor, domain 2"/>
    <property type="match status" value="1"/>
</dbReference>
<dbReference type="GO" id="GO:0000976">
    <property type="term" value="F:transcription cis-regulatory region binding"/>
    <property type="evidence" value="ECO:0007669"/>
    <property type="project" value="TreeGrafter"/>
</dbReference>
<evidence type="ECO:0000313" key="10">
    <source>
        <dbReference type="EMBL" id="MBK1698353.1"/>
    </source>
</evidence>
<evidence type="ECO:0000256" key="7">
    <source>
        <dbReference type="HAMAP-Rule" id="MF_00768"/>
    </source>
</evidence>
<comment type="function">
    <text evidence="6">Repressor involved in the biosynthesis of the osmoprotectant glycine betaine. It represses transcription of the choline transporter BetT and the genes of BetAB involved in the synthesis of glycine betaine.</text>
</comment>
<dbReference type="SUPFAM" id="SSF48498">
    <property type="entry name" value="Tetracyclin repressor-like, C-terminal domain"/>
    <property type="match status" value="1"/>
</dbReference>
<feature type="domain" description="HTH tetR-type" evidence="9">
    <location>
        <begin position="8"/>
        <end position="68"/>
    </location>
</feature>
<organism evidence="10 11">
    <name type="scientific">Rhodovibrio salinarum</name>
    <dbReference type="NCBI Taxonomy" id="1087"/>
    <lineage>
        <taxon>Bacteria</taxon>
        <taxon>Pseudomonadati</taxon>
        <taxon>Pseudomonadota</taxon>
        <taxon>Alphaproteobacteria</taxon>
        <taxon>Rhodospirillales</taxon>
        <taxon>Rhodovibrionaceae</taxon>
        <taxon>Rhodovibrio</taxon>
    </lineage>
</organism>
<dbReference type="InterPro" id="IPR036271">
    <property type="entry name" value="Tet_transcr_reg_TetR-rel_C_sf"/>
</dbReference>
<dbReference type="EMBL" id="NRRE01000027">
    <property type="protein sequence ID" value="MBK1698353.1"/>
    <property type="molecule type" value="Genomic_DNA"/>
</dbReference>
<gene>
    <name evidence="7" type="primary">betI</name>
    <name evidence="10" type="ORF">CKO21_13985</name>
</gene>
<feature type="DNA-binding region" description="H-T-H motif" evidence="7 8">
    <location>
        <begin position="31"/>
        <end position="50"/>
    </location>
</feature>
<proteinExistence type="inferred from homology"/>
<dbReference type="Proteomes" id="UP000778970">
    <property type="component" value="Unassembled WGS sequence"/>
</dbReference>
<dbReference type="InterPro" id="IPR017757">
    <property type="entry name" value="Tscrpt_rep_BetI"/>
</dbReference>
<dbReference type="Pfam" id="PF13977">
    <property type="entry name" value="TetR_C_6"/>
    <property type="match status" value="1"/>
</dbReference>
<evidence type="ECO:0000256" key="2">
    <source>
        <dbReference type="ARBA" id="ARBA00022491"/>
    </source>
</evidence>
<keyword evidence="2 7" id="KW-0678">Repressor</keyword>
<evidence type="ECO:0000256" key="5">
    <source>
        <dbReference type="ARBA" id="ARBA00023163"/>
    </source>
</evidence>
<keyword evidence="11" id="KW-1185">Reference proteome</keyword>
<protein>
    <recommendedName>
        <fullName evidence="7">HTH-type transcriptional regulator BetI</fullName>
    </recommendedName>
</protein>
<keyword evidence="3 7" id="KW-0805">Transcription regulation</keyword>
<dbReference type="Pfam" id="PF00440">
    <property type="entry name" value="TetR_N"/>
    <property type="match status" value="1"/>
</dbReference>
<dbReference type="RefSeq" id="WP_051431968.1">
    <property type="nucleotide sequence ID" value="NZ_NRRE01000027.1"/>
</dbReference>
<evidence type="ECO:0000256" key="1">
    <source>
        <dbReference type="ARBA" id="ARBA00004719"/>
    </source>
</evidence>
<comment type="pathway">
    <text evidence="1 7">Amine and polyamine biosynthesis; betaine biosynthesis via choline pathway [regulation].</text>
</comment>
<dbReference type="InterPro" id="IPR001647">
    <property type="entry name" value="HTH_TetR"/>
</dbReference>
<name>A0A934V0V7_9PROT</name>
<dbReference type="PROSITE" id="PS50977">
    <property type="entry name" value="HTH_TETR_2"/>
    <property type="match status" value="1"/>
</dbReference>
<accession>A0A934V0V7</accession>
<evidence type="ECO:0000256" key="3">
    <source>
        <dbReference type="ARBA" id="ARBA00023015"/>
    </source>
</evidence>
<dbReference type="PRINTS" id="PR00455">
    <property type="entry name" value="HTHTETR"/>
</dbReference>
<dbReference type="NCBIfam" id="NF001978">
    <property type="entry name" value="PRK00767.1"/>
    <property type="match status" value="1"/>
</dbReference>